<protein>
    <submittedName>
        <fullName evidence="2">Putative membrane protein</fullName>
    </submittedName>
</protein>
<evidence type="ECO:0000256" key="1">
    <source>
        <dbReference type="SAM" id="Phobius"/>
    </source>
</evidence>
<keyword evidence="1" id="KW-0472">Membrane</keyword>
<reference evidence="2 3" key="1">
    <citation type="submission" date="2017-07" db="EMBL/GenBank/DDBJ databases">
        <title>Phylogenetic study on the rhizospheric bacterium Ochrobactrum sp. A44.</title>
        <authorList>
            <person name="Krzyzanowska D.M."/>
            <person name="Ossowicki A."/>
            <person name="Rajewska M."/>
            <person name="Maciag T."/>
            <person name="Kaczynski Z."/>
            <person name="Czerwicka M."/>
            <person name="Jafra S."/>
        </authorList>
    </citation>
    <scope>NUCLEOTIDE SEQUENCE [LARGE SCALE GENOMIC DNA]</scope>
    <source>
        <strain evidence="2 3">PR17</strain>
    </source>
</reference>
<keyword evidence="1" id="KW-1133">Transmembrane helix</keyword>
<name>A0A256F4N9_9HYPH</name>
<sequence length="65" mass="7186">MRLGHETILFQIAAIIPGLVKFYKKRACAGKSRGASLFLKKGILRILIPVCLKLYPIIFVGLSIS</sequence>
<comment type="caution">
    <text evidence="2">The sequence shown here is derived from an EMBL/GenBank/DDBJ whole genome shotgun (WGS) entry which is preliminary data.</text>
</comment>
<keyword evidence="1" id="KW-0812">Transmembrane</keyword>
<dbReference type="Proteomes" id="UP000216345">
    <property type="component" value="Unassembled WGS sequence"/>
</dbReference>
<feature type="transmembrane region" description="Helical" evidence="1">
    <location>
        <begin position="43"/>
        <end position="64"/>
    </location>
</feature>
<dbReference type="EMBL" id="NNRK01000034">
    <property type="protein sequence ID" value="OYR09808.1"/>
    <property type="molecule type" value="Genomic_DNA"/>
</dbReference>
<organism evidence="2 3">
    <name type="scientific">Brucella rhizosphaerae</name>
    <dbReference type="NCBI Taxonomy" id="571254"/>
    <lineage>
        <taxon>Bacteria</taxon>
        <taxon>Pseudomonadati</taxon>
        <taxon>Pseudomonadota</taxon>
        <taxon>Alphaproteobacteria</taxon>
        <taxon>Hyphomicrobiales</taxon>
        <taxon>Brucellaceae</taxon>
        <taxon>Brucella/Ochrobactrum group</taxon>
        <taxon>Brucella</taxon>
    </lineage>
</organism>
<dbReference type="AlphaFoldDB" id="A0A256F4N9"/>
<evidence type="ECO:0000313" key="2">
    <source>
        <dbReference type="EMBL" id="OYR09808.1"/>
    </source>
</evidence>
<accession>A0A256F4N9</accession>
<evidence type="ECO:0000313" key="3">
    <source>
        <dbReference type="Proteomes" id="UP000216345"/>
    </source>
</evidence>
<gene>
    <name evidence="2" type="ORF">CEV32_2239</name>
</gene>
<keyword evidence="3" id="KW-1185">Reference proteome</keyword>
<proteinExistence type="predicted"/>